<sequence length="233" mass="26088">MFQLMTQRPTTISTIEIIGISSAIQQIHTMGCNESKHTVATDNTAISNRKKPNKRSHKNVVSPIESIPESAANATVEKESSPPTKQPELENLNMVTTESSNNNRESASDVKDISVNLPIKDEKENETTPTPYAVIIEERKIEENLNNIVSQDQSSDREDYLNSRKERGSIDSIVSDNDGYYSPHHELPTSREGRDDDHASDELDVKIDTQHEVEGLEENVKELLAQEHQNGNI</sequence>
<evidence type="ECO:0000313" key="2">
    <source>
        <dbReference type="EMBL" id="KAK9084130.1"/>
    </source>
</evidence>
<dbReference type="EMBL" id="JBBNAG010000013">
    <property type="protein sequence ID" value="KAK9084130.1"/>
    <property type="molecule type" value="Genomic_DNA"/>
</dbReference>
<feature type="compositionally biased region" description="Basic residues" evidence="1">
    <location>
        <begin position="48"/>
        <end position="58"/>
    </location>
</feature>
<feature type="compositionally biased region" description="Basic and acidic residues" evidence="1">
    <location>
        <begin position="154"/>
        <end position="169"/>
    </location>
</feature>
<gene>
    <name evidence="2" type="ORF">Scep_030601</name>
</gene>
<feature type="region of interest" description="Disordered" evidence="1">
    <location>
        <begin position="141"/>
        <end position="211"/>
    </location>
</feature>
<name>A0AAP0DZX0_9MAGN</name>
<dbReference type="AlphaFoldDB" id="A0AAP0DZX0"/>
<reference evidence="2 3" key="1">
    <citation type="submission" date="2024-01" db="EMBL/GenBank/DDBJ databases">
        <title>Genome assemblies of Stephania.</title>
        <authorList>
            <person name="Yang L."/>
        </authorList>
    </citation>
    <scope>NUCLEOTIDE SEQUENCE [LARGE SCALE GENOMIC DNA]</scope>
    <source>
        <strain evidence="2">JXDWG</strain>
        <tissue evidence="2">Leaf</tissue>
    </source>
</reference>
<proteinExistence type="predicted"/>
<feature type="compositionally biased region" description="Polar residues" evidence="1">
    <location>
        <begin position="144"/>
        <end position="153"/>
    </location>
</feature>
<feature type="region of interest" description="Disordered" evidence="1">
    <location>
        <begin position="43"/>
        <end position="91"/>
    </location>
</feature>
<dbReference type="Proteomes" id="UP001419268">
    <property type="component" value="Unassembled WGS sequence"/>
</dbReference>
<organism evidence="2 3">
    <name type="scientific">Stephania cephalantha</name>
    <dbReference type="NCBI Taxonomy" id="152367"/>
    <lineage>
        <taxon>Eukaryota</taxon>
        <taxon>Viridiplantae</taxon>
        <taxon>Streptophyta</taxon>
        <taxon>Embryophyta</taxon>
        <taxon>Tracheophyta</taxon>
        <taxon>Spermatophyta</taxon>
        <taxon>Magnoliopsida</taxon>
        <taxon>Ranunculales</taxon>
        <taxon>Menispermaceae</taxon>
        <taxon>Menispermoideae</taxon>
        <taxon>Cissampelideae</taxon>
        <taxon>Stephania</taxon>
    </lineage>
</organism>
<accession>A0AAP0DZX0</accession>
<comment type="caution">
    <text evidence="2">The sequence shown here is derived from an EMBL/GenBank/DDBJ whole genome shotgun (WGS) entry which is preliminary data.</text>
</comment>
<keyword evidence="3" id="KW-1185">Reference proteome</keyword>
<evidence type="ECO:0000313" key="3">
    <source>
        <dbReference type="Proteomes" id="UP001419268"/>
    </source>
</evidence>
<protein>
    <submittedName>
        <fullName evidence="2">Uncharacterized protein</fullName>
    </submittedName>
</protein>
<evidence type="ECO:0000256" key="1">
    <source>
        <dbReference type="SAM" id="MobiDB-lite"/>
    </source>
</evidence>
<feature type="compositionally biased region" description="Basic and acidic residues" evidence="1">
    <location>
        <begin position="183"/>
        <end position="211"/>
    </location>
</feature>